<reference evidence="2 5" key="2">
    <citation type="submission" date="2019-09" db="EMBL/GenBank/DDBJ databases">
        <title>Taxonomic organization of the family Brucellaceae based on a phylogenomic approach.</title>
        <authorList>
            <person name="Leclercq S."/>
            <person name="Cloeckaert A."/>
            <person name="Zygmunt M.S."/>
        </authorList>
    </citation>
    <scope>NUCLEOTIDE SEQUENCE [LARGE SCALE GENOMIC DNA]</scope>
    <source>
        <strain evidence="2 5">LUP23</strain>
    </source>
</reference>
<evidence type="ECO:0000259" key="1">
    <source>
        <dbReference type="Pfam" id="PF12684"/>
    </source>
</evidence>
<comment type="caution">
    <text evidence="3">The sequence shown here is derived from an EMBL/GenBank/DDBJ whole genome shotgun (WGS) entry which is preliminary data.</text>
</comment>
<evidence type="ECO:0000313" key="3">
    <source>
        <dbReference type="EMBL" id="OYR26231.1"/>
    </source>
</evidence>
<organism evidence="3 4">
    <name type="scientific">Brucella lupini</name>
    <dbReference type="NCBI Taxonomy" id="255457"/>
    <lineage>
        <taxon>Bacteria</taxon>
        <taxon>Pseudomonadati</taxon>
        <taxon>Pseudomonadota</taxon>
        <taxon>Alphaproteobacteria</taxon>
        <taxon>Hyphomicrobiales</taxon>
        <taxon>Brucellaceae</taxon>
        <taxon>Brucella/Ochrobactrum group</taxon>
        <taxon>Brucella</taxon>
    </lineage>
</organism>
<dbReference type="Pfam" id="PF12684">
    <property type="entry name" value="DUF3799"/>
    <property type="match status" value="1"/>
</dbReference>
<dbReference type="EMBL" id="WBWF01000027">
    <property type="protein sequence ID" value="KAB2701358.1"/>
    <property type="molecule type" value="Genomic_DNA"/>
</dbReference>
<keyword evidence="5" id="KW-1185">Reference proteome</keyword>
<proteinExistence type="predicted"/>
<feature type="domain" description="Putative exodeoxyribonuclease 8 PDDEXK-like" evidence="1">
    <location>
        <begin position="86"/>
        <end position="309"/>
    </location>
</feature>
<sequence>MNKIIDRDSFQQVGSVTNAIVSGLAKEHRWNGLQIMKPGVYSMVPIETYHRETSLFDGFSISSSGLRTILRRPLEYWYSSPYNPKAEEPEGSKALDFGKAAHMLLLGEDGFAERYALRPDKYEDNKGVWKPWSGNSHTCQAWLVEQAEAGRTVITKTEVEHIKHIAEALSNKEAIRLGILNGRIERSIFTKRNGIWLKNRPDVIPNDSGDFVDLKTAASVDDKSLSTAIYAHGYHIQAGFTRMVVREVLGDDAFTSFTFVFVEKTAPYDVRVVTLKDADIDLGEQQARIGLQVLEKCLKTGEWPGYDGHEQHMSFIEMPAWARTRVEDEIKISERAA</sequence>
<dbReference type="Proteomes" id="UP000435957">
    <property type="component" value="Unassembled WGS sequence"/>
</dbReference>
<evidence type="ECO:0000313" key="4">
    <source>
        <dbReference type="Proteomes" id="UP000216363"/>
    </source>
</evidence>
<protein>
    <recommendedName>
        <fullName evidence="1">Putative exodeoxyribonuclease 8 PDDEXK-like domain-containing protein</fullName>
    </recommendedName>
</protein>
<dbReference type="AlphaFoldDB" id="A0A256GI04"/>
<evidence type="ECO:0000313" key="2">
    <source>
        <dbReference type="EMBL" id="KAB2701358.1"/>
    </source>
</evidence>
<dbReference type="RefSeq" id="WP_094515130.1">
    <property type="nucleotide sequence ID" value="NZ_JBHEEP010000030.1"/>
</dbReference>
<dbReference type="Gene3D" id="3.90.320.10">
    <property type="match status" value="1"/>
</dbReference>
<name>A0A256GI04_9HYPH</name>
<evidence type="ECO:0000313" key="5">
    <source>
        <dbReference type="Proteomes" id="UP000435957"/>
    </source>
</evidence>
<dbReference type="InterPro" id="IPR011604">
    <property type="entry name" value="PDDEXK-like_dom_sf"/>
</dbReference>
<gene>
    <name evidence="3" type="ORF">CES86_3699</name>
    <name evidence="2" type="ORF">F9L03_24250</name>
</gene>
<dbReference type="EMBL" id="NNRN01000055">
    <property type="protein sequence ID" value="OYR26231.1"/>
    <property type="molecule type" value="Genomic_DNA"/>
</dbReference>
<dbReference type="InterPro" id="IPR024432">
    <property type="entry name" value="Put_RecE_PDDEXK-like_dom"/>
</dbReference>
<reference evidence="3 4" key="1">
    <citation type="submission" date="2017-07" db="EMBL/GenBank/DDBJ databases">
        <title>Draft genome of Ochrobactrum lupini type strain LUP21.</title>
        <authorList>
            <person name="Krzyzanowska D.M."/>
            <person name="Jafra S."/>
        </authorList>
    </citation>
    <scope>NUCLEOTIDE SEQUENCE [LARGE SCALE GENOMIC DNA]</scope>
    <source>
        <strain evidence="3 4">LUP21</strain>
    </source>
</reference>
<dbReference type="Proteomes" id="UP000216363">
    <property type="component" value="Unassembled WGS sequence"/>
</dbReference>
<accession>A0A256GI04</accession>